<reference evidence="2 3" key="2">
    <citation type="journal article" date="2020" name="Int. J. Syst. Evol. Microbiol.">
        <title>Leptospira yasudae sp. nov. and Leptospira stimsonii sp. nov., two new species of the pathogenic group isolated from environmental sources.</title>
        <authorList>
            <person name="Casanovas-Massana A."/>
            <person name="Hamond C."/>
            <person name="Santos L.A."/>
            <person name="de Oliveira D."/>
            <person name="Hacker K.P."/>
            <person name="Balassiano I."/>
            <person name="Costa F."/>
            <person name="Medeiros M.A."/>
            <person name="Reis M.G."/>
            <person name="Ko A.I."/>
            <person name="Wunder E.A."/>
        </authorList>
    </citation>
    <scope>NUCLEOTIDE SEQUENCE [LARGE SCALE GENOMIC DNA]</scope>
    <source>
        <strain evidence="2 3">B21</strain>
    </source>
</reference>
<keyword evidence="3" id="KW-1185">Reference proteome</keyword>
<dbReference type="EMBL" id="QHCR01000008">
    <property type="protein sequence ID" value="RHX78301.1"/>
    <property type="molecule type" value="Genomic_DNA"/>
</dbReference>
<dbReference type="InterPro" id="IPR008979">
    <property type="entry name" value="Galactose-bd-like_sf"/>
</dbReference>
<reference evidence="3" key="1">
    <citation type="submission" date="2018-05" db="EMBL/GenBank/DDBJ databases">
        <title>Leptospira yasudae sp. nov. and Leptospira stimsonii sp. nov., two pathogenic species of the genus Leptospira isolated from environmental sources.</title>
        <authorList>
            <person name="Casanovas-Massana A."/>
            <person name="Hamond C."/>
            <person name="Santos L.A."/>
            <person name="Hacker K.P."/>
            <person name="Balassiano I."/>
            <person name="Medeiros M.A."/>
            <person name="Reis M.G."/>
            <person name="Ko A.I."/>
            <person name="Wunder E.A."/>
        </authorList>
    </citation>
    <scope>NUCLEOTIDE SEQUENCE [LARGE SCALE GENOMIC DNA]</scope>
    <source>
        <strain evidence="3">B21</strain>
    </source>
</reference>
<evidence type="ECO:0000313" key="3">
    <source>
        <dbReference type="Proteomes" id="UP000285569"/>
    </source>
</evidence>
<evidence type="ECO:0000313" key="2">
    <source>
        <dbReference type="EMBL" id="RHX78301.1"/>
    </source>
</evidence>
<dbReference type="Proteomes" id="UP000285569">
    <property type="component" value="Unassembled WGS sequence"/>
</dbReference>
<dbReference type="SUPFAM" id="SSF49785">
    <property type="entry name" value="Galactose-binding domain-like"/>
    <property type="match status" value="1"/>
</dbReference>
<dbReference type="RefSeq" id="WP_118957393.1">
    <property type="nucleotide sequence ID" value="NZ_QHCR01000008.1"/>
</dbReference>
<name>A0ABX9LZI4_9LEPT</name>
<protein>
    <recommendedName>
        <fullName evidence="1">NAD glycohydrolase translocation F5/8 type C domain-containing protein</fullName>
    </recommendedName>
</protein>
<comment type="caution">
    <text evidence="2">The sequence shown here is derived from an EMBL/GenBank/DDBJ whole genome shotgun (WGS) entry which is preliminary data.</text>
</comment>
<dbReference type="NCBIfam" id="NF047619">
    <property type="entry name" value="NADase_discoid"/>
    <property type="match status" value="1"/>
</dbReference>
<feature type="domain" description="NAD glycohydrolase translocation F5/8 type C" evidence="1">
    <location>
        <begin position="48"/>
        <end position="194"/>
    </location>
</feature>
<gene>
    <name evidence="2" type="ORF">DLM77_17880</name>
</gene>
<proteinExistence type="predicted"/>
<organism evidence="2 3">
    <name type="scientific">Leptospira yasudae</name>
    <dbReference type="NCBI Taxonomy" id="2202201"/>
    <lineage>
        <taxon>Bacteria</taxon>
        <taxon>Pseudomonadati</taxon>
        <taxon>Spirochaetota</taxon>
        <taxon>Spirochaetia</taxon>
        <taxon>Leptospirales</taxon>
        <taxon>Leptospiraceae</taxon>
        <taxon>Leptospira</taxon>
    </lineage>
</organism>
<evidence type="ECO:0000259" key="1">
    <source>
        <dbReference type="Pfam" id="PF25302"/>
    </source>
</evidence>
<dbReference type="Pfam" id="PF25302">
    <property type="entry name" value="NADase_transloc"/>
    <property type="match status" value="1"/>
</dbReference>
<sequence length="443" mass="51456">MLFKLDKVILLCATSLMKKTISFIFLFFLFFPSIHLYAEEGWNRLYVSNSTASSYLKNNWNRYEENYHPNYAFDDNPETAWVEGKDGYGNGESITWPISSLGTANSLKLKIRNGYHKSNALLESNSAPKKIKISVWNEPDQLVVEKDFELKKTKDWQELVISIPNQAGIKSLRLMIIDTIPGKVYQDTCISDIQTYIKSDVPYQKKLEEKKKQDLKNWIVSRLKTARYFASLPAVYPFASTRFENKSSEGKNLNIEKEISEKTKILSLLQNDQKQYRMIESKNDEGETNLELPDGIYEFYYIPFLNIKGISFFESNEQIKEVKNPERSGGGLEIYRSNAKLKMESIDSRNPSEIYFFEKTVEEGRNVYETEGHVLISFLEGKIVSILKLGQSQYTDYKGTDKKSLVEYIKIFYDKKEKINRLEKHYKTRNGFLTNSSIAIQTE</sequence>
<dbReference type="InterPro" id="IPR057561">
    <property type="entry name" value="NADase_transloc"/>
</dbReference>
<accession>A0ABX9LZI4</accession>
<dbReference type="Gene3D" id="2.60.120.260">
    <property type="entry name" value="Galactose-binding domain-like"/>
    <property type="match status" value="1"/>
</dbReference>